<keyword evidence="1" id="KW-0175">Coiled coil</keyword>
<dbReference type="AlphaFoldDB" id="A0A4Q9KIS2"/>
<evidence type="ECO:0000259" key="3">
    <source>
        <dbReference type="Pfam" id="PF02591"/>
    </source>
</evidence>
<dbReference type="PANTHER" id="PTHR39082">
    <property type="entry name" value="PHOSPHOLIPASE C-BETA-2-RELATED"/>
    <property type="match status" value="1"/>
</dbReference>
<evidence type="ECO:0000313" key="6">
    <source>
        <dbReference type="Proteomes" id="UP000291933"/>
    </source>
</evidence>
<dbReference type="PANTHER" id="PTHR39082:SF1">
    <property type="entry name" value="SCAVENGER RECEPTOR CLASS A MEMBER 3"/>
    <property type="match status" value="1"/>
</dbReference>
<name>A0A4Q9KIS2_PROTD</name>
<evidence type="ECO:0000259" key="4">
    <source>
        <dbReference type="Pfam" id="PF24481"/>
    </source>
</evidence>
<dbReference type="EMBL" id="SDMR01000015">
    <property type="protein sequence ID" value="TBT94296.1"/>
    <property type="molecule type" value="Genomic_DNA"/>
</dbReference>
<dbReference type="Proteomes" id="UP000291933">
    <property type="component" value="Unassembled WGS sequence"/>
</dbReference>
<dbReference type="RefSeq" id="WP_131172685.1">
    <property type="nucleotide sequence ID" value="NZ_FXTL01000015.1"/>
</dbReference>
<sequence length="246" mass="26769">MKAAPEAQQRLLDLQAVDTTVAQVQHRRRQLPEHAQIARAQAERGTIGERVTAVKTRIYDLEQEQARSEGDLAPVRERLARDRKRVDDGSITDPKQLQAMLDEIASLVRRIGELEDVELDVMERLETSQSELAELAARKSGVEEELRALMASRDAQLAVLDAELASHGAERAQLASGLPADLLAAYAKTAERSGGTGAALLANGRCSGCQLTLTASDLARFMAAPADDVLRCEECNRILVRAADAH</sequence>
<proteinExistence type="predicted"/>
<organism evidence="5 6">
    <name type="scientific">Propioniciclava tarda</name>
    <dbReference type="NCBI Taxonomy" id="433330"/>
    <lineage>
        <taxon>Bacteria</taxon>
        <taxon>Bacillati</taxon>
        <taxon>Actinomycetota</taxon>
        <taxon>Actinomycetes</taxon>
        <taxon>Propionibacteriales</taxon>
        <taxon>Propionibacteriaceae</taxon>
        <taxon>Propioniciclava</taxon>
    </lineage>
</organism>
<dbReference type="InterPro" id="IPR052376">
    <property type="entry name" value="Oxidative_Scav/Glycosyltrans"/>
</dbReference>
<dbReference type="Pfam" id="PF02591">
    <property type="entry name" value="Zn_ribbon_9"/>
    <property type="match status" value="1"/>
</dbReference>
<dbReference type="Pfam" id="PF24481">
    <property type="entry name" value="CT398_CC"/>
    <property type="match status" value="1"/>
</dbReference>
<dbReference type="OrthoDB" id="9784388at2"/>
<evidence type="ECO:0000256" key="1">
    <source>
        <dbReference type="SAM" id="Coils"/>
    </source>
</evidence>
<evidence type="ECO:0000313" key="5">
    <source>
        <dbReference type="EMBL" id="TBT94296.1"/>
    </source>
</evidence>
<dbReference type="InterPro" id="IPR056003">
    <property type="entry name" value="CT398_CC_hairpin"/>
</dbReference>
<feature type="domain" description="CT398-like coiled coil hairpin" evidence="4">
    <location>
        <begin position="14"/>
        <end position="194"/>
    </location>
</feature>
<gene>
    <name evidence="5" type="ORF">ET996_11405</name>
</gene>
<feature type="domain" description="C4-type zinc ribbon" evidence="3">
    <location>
        <begin position="205"/>
        <end position="239"/>
    </location>
</feature>
<feature type="compositionally biased region" description="Basic and acidic residues" evidence="2">
    <location>
        <begin position="65"/>
        <end position="88"/>
    </location>
</feature>
<protein>
    <submittedName>
        <fullName evidence="5">Uncharacterized protein</fullName>
    </submittedName>
</protein>
<accession>A0A4Q9KIS2</accession>
<dbReference type="Gene3D" id="1.10.287.1490">
    <property type="match status" value="1"/>
</dbReference>
<keyword evidence="6" id="KW-1185">Reference proteome</keyword>
<comment type="caution">
    <text evidence="5">The sequence shown here is derived from an EMBL/GenBank/DDBJ whole genome shotgun (WGS) entry which is preliminary data.</text>
</comment>
<evidence type="ECO:0000256" key="2">
    <source>
        <dbReference type="SAM" id="MobiDB-lite"/>
    </source>
</evidence>
<dbReference type="InterPro" id="IPR003743">
    <property type="entry name" value="Zf-RING_7"/>
</dbReference>
<feature type="coiled-coil region" evidence="1">
    <location>
        <begin position="97"/>
        <end position="152"/>
    </location>
</feature>
<reference evidence="5 6" key="1">
    <citation type="submission" date="2019-01" db="EMBL/GenBank/DDBJ databases">
        <title>Lactibacter flavus gen. nov., sp. nov., a novel bacterium of the family Propionibacteriaceae isolated from raw milk and dairy products.</title>
        <authorList>
            <person name="Huptas C."/>
            <person name="Wenning M."/>
            <person name="Breitenwieser F."/>
            <person name="Doll E."/>
            <person name="Von Neubeck M."/>
            <person name="Busse H.-J."/>
            <person name="Scherer S."/>
        </authorList>
    </citation>
    <scope>NUCLEOTIDE SEQUENCE [LARGE SCALE GENOMIC DNA]</scope>
    <source>
        <strain evidence="5 6">DSM 22130</strain>
    </source>
</reference>
<feature type="region of interest" description="Disordered" evidence="2">
    <location>
        <begin position="65"/>
        <end position="90"/>
    </location>
</feature>